<evidence type="ECO:0000256" key="8">
    <source>
        <dbReference type="SAM" id="MobiDB-lite"/>
    </source>
</evidence>
<dbReference type="Pfam" id="PF08064">
    <property type="entry name" value="UME"/>
    <property type="match status" value="1"/>
</dbReference>
<dbReference type="EC" id="2.7.11.1" evidence="2"/>
<dbReference type="PANTHER" id="PTHR11139">
    <property type="entry name" value="ATAXIA TELANGIECTASIA MUTATED ATM -RELATED"/>
    <property type="match status" value="1"/>
</dbReference>
<dbReference type="OrthoDB" id="381190at2759"/>
<dbReference type="InterPro" id="IPR016024">
    <property type="entry name" value="ARM-type_fold"/>
</dbReference>
<accession>A0A852ILE8</accession>
<comment type="subcellular location">
    <subcellularLocation>
        <location evidence="1">Nucleus</location>
    </subcellularLocation>
</comment>
<name>A0A852ILE8_9PICI</name>
<dbReference type="GO" id="GO:0006281">
    <property type="term" value="P:DNA repair"/>
    <property type="evidence" value="ECO:0007669"/>
    <property type="project" value="TreeGrafter"/>
</dbReference>
<dbReference type="Gene3D" id="1.25.10.10">
    <property type="entry name" value="Leucine-rich Repeat Variant"/>
    <property type="match status" value="2"/>
</dbReference>
<evidence type="ECO:0000256" key="1">
    <source>
        <dbReference type="ARBA" id="ARBA00004123"/>
    </source>
</evidence>
<evidence type="ECO:0000259" key="9">
    <source>
        <dbReference type="PROSITE" id="PS51189"/>
    </source>
</evidence>
<feature type="non-terminal residue" evidence="10">
    <location>
        <position position="1"/>
    </location>
</feature>
<keyword evidence="4" id="KW-0227">DNA damage</keyword>
<dbReference type="SMART" id="SM00802">
    <property type="entry name" value="UME"/>
    <property type="match status" value="1"/>
</dbReference>
<dbReference type="GO" id="GO:0000723">
    <property type="term" value="P:telomere maintenance"/>
    <property type="evidence" value="ECO:0007669"/>
    <property type="project" value="TreeGrafter"/>
</dbReference>
<dbReference type="InterPro" id="IPR011989">
    <property type="entry name" value="ARM-like"/>
</dbReference>
<keyword evidence="3" id="KW-0723">Serine/threonine-protein kinase</keyword>
<evidence type="ECO:0000256" key="5">
    <source>
        <dbReference type="ARBA" id="ARBA00022777"/>
    </source>
</evidence>
<dbReference type="Proteomes" id="UP000627253">
    <property type="component" value="Unassembled WGS sequence"/>
</dbReference>
<dbReference type="InterPro" id="IPR012993">
    <property type="entry name" value="UME"/>
</dbReference>
<dbReference type="FunFam" id="1.25.10.10:FF:000149">
    <property type="entry name" value="Serine/threonine-protein kinase ATR"/>
    <property type="match status" value="1"/>
</dbReference>
<sequence length="1734" mass="195605">SASPEDYNVVVQKPRQILCQFIDRILTDVDVVALELIKKSDSQPSSVMLLDFIQHIMKSSPLMFVNVDGNQEEAECNCIEFSNWIITRLLRIAASPNCNVLHKNICDVICSLLFLFKMKSCSIFEVLTKDLLHLFQDLICLHEIDAQKYPRADGLVWPVTVKRFSSSVGDNVGYLRLAPLQLMGVPNVECLEITLMSILTDIAADVFFVRQDAILWRIGCSLLEYGNPEVKVLAMKFLVKLIHLGGPPEQLATVFFTVFFGILQSALEMDTEAAELFGEPLLLLVRTLLPFEEHSYKNIEPVYLNMLLEKLCALFEGDVFRCLQSEELRAAFCHILQYFLEFVPTGYESALQVRKVRISAICGIFVNLLGTQEEQEYLLSPLYAALKTQTEEIVQELQQNQQDASNTDGWSSNTDEVPEKRRRLSQPLKHPKKSPTPVILSPVNMNLKSPLWNAISRKAASLIFTLEEESQRESILQTVEGMAVILQLAALCIVHCSPPTNSTSIDHKVTYLGNSDTCENMPSSSDSVLNIQLTWISSDFITRVVKVCRNLLEAATQIANLEQVIDRLVKIFDALLYAQVKILLNDQSLGSLCELLSLPWIYSHPDDSSFKPCAFGFDLLALSQKTAQSFSLQAQSHSVFLLSLFPRNIYLDWRRSIYHLAVQSPHEVIRAACVKGFSFLLHPPDIQSSNMIPKALLNQIKDESDLVKEACAAIVGKLSCCLSGTYSVQPSLTNSAIKHATCDILCRSLTVTSTHEKTCSVQACVFKPFLTLLENKVPSSVKLAFIENIPHLCKHLDFNTDESSVKTLLGSFLNLMEDPDKDVRVAFSDCIKNILESFDSEEAFIKELFVSRMKEAYTNAKISRNNELKDTLILTTGDIGRASKGDLVPFALLHLLHCLLSKSAAVAGAAYTEIRSLAAAKSIKLQAFFSQYKKPICQFLVESLHSSQIAALSSACQGNELQKQTADHQREMALDMLSEIANVFDFPDLNRFLSRTLQVLLPDLAAKASPAASMLTRTIAKQLNVNRREILINNFKYIFSHLVCSCSKDELERALHYLKNETEIELGSLLRQDYQGLHNELLLRIGEHYQQVFNGLAILASFASHDDPYQGPREITSPEQMGDYLQPKLLGILAFFNMQLLSSSVGIEDKKMALNSLMSLMKLMGPKHISSVRVKMMTTLRTALRYKDDFPELCCRAWDCFVRSLDHSYLGSLLSHVIVALLPLIHIQPKETTAVFHFLIVENRDAVRDFLHEIYFLPDLPELKEIQVVLQEYRKESSKCTDLQTALQLSMRAIQHENVDVRIHALTSLKETLYRNQEKLIKYVTDSETVEPVISQLVTVLLIGCQDANSQARLLCGECLGELGAIDPGRLDFSTSETQGKHFTFVAGVEDPNFAYGLLMELTRAFLAYADNVRAQDSAAYAIQELLSIYDCRDTNADSPGSRLWRRFPEHVQEILEPHLNTRYKSYQKAINWSKVKKPIYLSKLGDNFAEWSATWAGYLITKVRHDLARKVFDCCSIMMKNDYKVTIYLLPHILVYVLLGCSQEDQQEVYVEIMAVLKHDDKSTRRLEDSASDLSQLSTQTVFSMLDHLTQWARHKFQILTSEKSASKSSKDRGDLKTSSENYGEYQNVTRFLDLIPQDTLAVASFRSKAYTRAVMHFESFITEKKQNIQEHLGFLQKLYAAMHEPDGVAGVSAIRKAEPSLKEQILEHESIGLLRDATACYDRAIQLEPDQV</sequence>
<evidence type="ECO:0000313" key="11">
    <source>
        <dbReference type="Proteomes" id="UP000627253"/>
    </source>
</evidence>
<dbReference type="Pfam" id="PF25030">
    <property type="entry name" value="M-HEAT_ATR"/>
    <property type="match status" value="1"/>
</dbReference>
<dbReference type="InterPro" id="IPR056803">
    <property type="entry name" value="ATR-like_N-HEAT"/>
</dbReference>
<feature type="domain" description="FAT" evidence="9">
    <location>
        <begin position="1641"/>
        <end position="1734"/>
    </location>
</feature>
<feature type="compositionally biased region" description="Polar residues" evidence="8">
    <location>
        <begin position="397"/>
        <end position="415"/>
    </location>
</feature>
<evidence type="ECO:0000256" key="4">
    <source>
        <dbReference type="ARBA" id="ARBA00022763"/>
    </source>
</evidence>
<keyword evidence="11" id="KW-1185">Reference proteome</keyword>
<dbReference type="GO" id="GO:0000077">
    <property type="term" value="P:DNA damage checkpoint signaling"/>
    <property type="evidence" value="ECO:0007669"/>
    <property type="project" value="TreeGrafter"/>
</dbReference>
<keyword evidence="5 10" id="KW-0418">Kinase</keyword>
<dbReference type="EMBL" id="WAAF01007767">
    <property type="protein sequence ID" value="NXX42841.1"/>
    <property type="molecule type" value="Genomic_DNA"/>
</dbReference>
<dbReference type="InterPro" id="IPR021133">
    <property type="entry name" value="HEAT_type_2"/>
</dbReference>
<comment type="caution">
    <text evidence="10">The sequence shown here is derived from an EMBL/GenBank/DDBJ whole genome shotgun (WGS) entry which is preliminary data.</text>
</comment>
<dbReference type="PROSITE" id="PS50077">
    <property type="entry name" value="HEAT_REPEAT"/>
    <property type="match status" value="1"/>
</dbReference>
<dbReference type="PANTHER" id="PTHR11139:SF69">
    <property type="entry name" value="SERINE_THREONINE-PROTEIN KINASE ATR"/>
    <property type="match status" value="1"/>
</dbReference>
<dbReference type="GO" id="GO:0005634">
    <property type="term" value="C:nucleus"/>
    <property type="evidence" value="ECO:0007669"/>
    <property type="project" value="UniProtKB-SubCell"/>
</dbReference>
<organism evidence="10 11">
    <name type="scientific">Tricholaema leucomelas</name>
    <name type="common">pied barbet</name>
    <dbReference type="NCBI Taxonomy" id="240729"/>
    <lineage>
        <taxon>Eukaryota</taxon>
        <taxon>Metazoa</taxon>
        <taxon>Chordata</taxon>
        <taxon>Craniata</taxon>
        <taxon>Vertebrata</taxon>
        <taxon>Euteleostomi</taxon>
        <taxon>Archelosauria</taxon>
        <taxon>Archosauria</taxon>
        <taxon>Dinosauria</taxon>
        <taxon>Saurischia</taxon>
        <taxon>Theropoda</taxon>
        <taxon>Coelurosauria</taxon>
        <taxon>Aves</taxon>
        <taxon>Neognathae</taxon>
        <taxon>Neoaves</taxon>
        <taxon>Telluraves</taxon>
        <taxon>Coraciimorphae</taxon>
        <taxon>Piciformes</taxon>
        <taxon>Lybiidae</taxon>
        <taxon>Tricholaema lacrymosa</taxon>
    </lineage>
</organism>
<feature type="region of interest" description="Disordered" evidence="8">
    <location>
        <begin position="397"/>
        <end position="435"/>
    </location>
</feature>
<reference evidence="10" key="1">
    <citation type="submission" date="2020-02" db="EMBL/GenBank/DDBJ databases">
        <title>Bird 10,000 Genomes (B10K) Project - Family phase.</title>
        <authorList>
            <person name="Zhang G."/>
        </authorList>
    </citation>
    <scope>NUCLEOTIDE SEQUENCE</scope>
    <source>
        <strain evidence="10">B10K-DU-002-37</strain>
        <tissue evidence="10">Muscle</tissue>
    </source>
</reference>
<dbReference type="GO" id="GO:0005694">
    <property type="term" value="C:chromosome"/>
    <property type="evidence" value="ECO:0007669"/>
    <property type="project" value="TreeGrafter"/>
</dbReference>
<evidence type="ECO:0000313" key="10">
    <source>
        <dbReference type="EMBL" id="NXX42841.1"/>
    </source>
</evidence>
<dbReference type="PROSITE" id="PS51189">
    <property type="entry name" value="FAT"/>
    <property type="match status" value="1"/>
</dbReference>
<evidence type="ECO:0000256" key="3">
    <source>
        <dbReference type="ARBA" id="ARBA00022527"/>
    </source>
</evidence>
<feature type="repeat" description="HEAT" evidence="7">
    <location>
        <begin position="808"/>
        <end position="843"/>
    </location>
</feature>
<dbReference type="Pfam" id="PF25032">
    <property type="entry name" value="N-HEAT_ATR"/>
    <property type="match status" value="1"/>
</dbReference>
<dbReference type="InterPro" id="IPR050517">
    <property type="entry name" value="DDR_Repair_Kinase"/>
</dbReference>
<feature type="non-terminal residue" evidence="10">
    <location>
        <position position="1734"/>
    </location>
</feature>
<protein>
    <recommendedName>
        <fullName evidence="2">non-specific serine/threonine protein kinase</fullName>
        <ecNumber evidence="2">2.7.11.1</ecNumber>
    </recommendedName>
</protein>
<proteinExistence type="predicted"/>
<evidence type="ECO:0000256" key="2">
    <source>
        <dbReference type="ARBA" id="ARBA00012513"/>
    </source>
</evidence>
<dbReference type="SUPFAM" id="SSF48371">
    <property type="entry name" value="ARM repeat"/>
    <property type="match status" value="2"/>
</dbReference>
<evidence type="ECO:0000256" key="7">
    <source>
        <dbReference type="PROSITE-ProRule" id="PRU00103"/>
    </source>
</evidence>
<gene>
    <name evidence="10" type="primary">Atr_0</name>
    <name evidence="10" type="ORF">TRILEU_R08753</name>
</gene>
<evidence type="ECO:0000256" key="6">
    <source>
        <dbReference type="ARBA" id="ARBA00023242"/>
    </source>
</evidence>
<dbReference type="GO" id="GO:0004674">
    <property type="term" value="F:protein serine/threonine kinase activity"/>
    <property type="evidence" value="ECO:0007669"/>
    <property type="project" value="UniProtKB-KW"/>
</dbReference>
<dbReference type="InterPro" id="IPR056802">
    <property type="entry name" value="ATR-like_M-HEAT"/>
</dbReference>
<keyword evidence="6" id="KW-0539">Nucleus</keyword>
<dbReference type="InterPro" id="IPR014009">
    <property type="entry name" value="PIK_FAT"/>
</dbReference>
<feature type="compositionally biased region" description="Basic residues" evidence="8">
    <location>
        <begin position="420"/>
        <end position="433"/>
    </location>
</feature>
<keyword evidence="5 10" id="KW-0808">Transferase</keyword>